<dbReference type="EMBL" id="LN679116">
    <property type="protein sequence ID" value="CEL54444.1"/>
    <property type="molecule type" value="Genomic_DNA"/>
</dbReference>
<dbReference type="Proteomes" id="UP000059188">
    <property type="component" value="Unassembled WGS sequence"/>
</dbReference>
<dbReference type="SUPFAM" id="SSF53474">
    <property type="entry name" value="alpha/beta-Hydrolases"/>
    <property type="match status" value="1"/>
</dbReference>
<dbReference type="OrthoDB" id="3162439at2759"/>
<evidence type="ECO:0000256" key="1">
    <source>
        <dbReference type="SAM" id="MobiDB-lite"/>
    </source>
</evidence>
<dbReference type="InterPro" id="IPR018712">
    <property type="entry name" value="Tle1-like_cat"/>
</dbReference>
<organism evidence="3 4">
    <name type="scientific">Thanatephorus cucumeris (strain AG1-IB / isolate 7/3/14)</name>
    <name type="common">Lettuce bottom rot fungus</name>
    <name type="synonym">Rhizoctonia solani</name>
    <dbReference type="NCBI Taxonomy" id="1108050"/>
    <lineage>
        <taxon>Eukaryota</taxon>
        <taxon>Fungi</taxon>
        <taxon>Dikarya</taxon>
        <taxon>Basidiomycota</taxon>
        <taxon>Agaricomycotina</taxon>
        <taxon>Agaricomycetes</taxon>
        <taxon>Cantharellales</taxon>
        <taxon>Ceratobasidiaceae</taxon>
        <taxon>Rhizoctonia</taxon>
        <taxon>Rhizoctonia solani AG-1</taxon>
    </lineage>
</organism>
<protein>
    <recommendedName>
        <fullName evidence="2">T6SS Phospholipase effector Tle1-like catalytic domain-containing protein</fullName>
    </recommendedName>
</protein>
<dbReference type="STRING" id="1108050.A0A0B7FBX1"/>
<evidence type="ECO:0000313" key="3">
    <source>
        <dbReference type="EMBL" id="CEL54444.1"/>
    </source>
</evidence>
<sequence length="665" mass="74029">MASELTTTATNRPQPAVIQTSIPTATSSKVPGSPTSPASSAFPQVVPDLTSQIGRNLILCFDGTGDQYDQDNSNIVRFVQLLKKDDKSKQMVYYQAGIGTGVGIKPTNKFVSKVSQAVDMALATGLSIHVRAGYEFLMQNYTEGDRISLFGFSRGAYTARALAGMLHKVGLLPAYNHEQVPFAYKMFKRDDPEGWKMSNGFKRAFCMDVKIDFVGVFDTVNSVGIIPRELPFAKTNYLIRVFRHAVALDERRAKFKANMWGRATEEEEMLGAAGKRGVYVRKKTLSGVNISSFVKGWEELVDRVKSDHGRDKDGHEKGQGASKQEQPEVEEERADHDIEKDEDEKSGHASIPDVSHHGGQDCSTPEEREHETDVKEVWFAGAHCDVGGGSVLNETKNDLARIPLRWMIRECFVNNTGILFHSSELAEIGLSPCSLWPVVKIPIPLTPPPAVQVKHELEPTDGTLVDSPPATPLPGNPLLPLTPLTLASLEDANDAVMPIYDQLTIAKWWWILEAMPLRQRYQRHDKTWRTWFEMNMGRSRKIHGQKRFPTYVHRSVLYRMQELGYVPRAELLANPSPIWGHTSGLRDTSTDGTTLSLPHDVSFGSYQSSFARNSIGKDPEISAANTKRGRRQDLCDLVAREKWTGDPGSHFLTTTLFASPRPPLA</sequence>
<dbReference type="PANTHER" id="PTHR33840">
    <property type="match status" value="1"/>
</dbReference>
<feature type="domain" description="T6SS Phospholipase effector Tle1-like catalytic" evidence="2">
    <location>
        <begin position="55"/>
        <end position="410"/>
    </location>
</feature>
<feature type="region of interest" description="Disordered" evidence="1">
    <location>
        <begin position="306"/>
        <end position="373"/>
    </location>
</feature>
<name>A0A0B7FBX1_THACB</name>
<feature type="compositionally biased region" description="Polar residues" evidence="1">
    <location>
        <begin position="1"/>
        <end position="42"/>
    </location>
</feature>
<feature type="compositionally biased region" description="Basic and acidic residues" evidence="1">
    <location>
        <begin position="354"/>
        <end position="373"/>
    </location>
</feature>
<dbReference type="AlphaFoldDB" id="A0A0B7FBX1"/>
<gene>
    <name evidence="3" type="ORF">RSOLAG1IB_07047</name>
</gene>
<dbReference type="PANTHER" id="PTHR33840:SF2">
    <property type="entry name" value="TLE1 PHOSPHOLIPASE DOMAIN-CONTAINING PROTEIN"/>
    <property type="match status" value="1"/>
</dbReference>
<evidence type="ECO:0000259" key="2">
    <source>
        <dbReference type="Pfam" id="PF09994"/>
    </source>
</evidence>
<keyword evidence="4" id="KW-1185">Reference proteome</keyword>
<evidence type="ECO:0000313" key="4">
    <source>
        <dbReference type="Proteomes" id="UP000059188"/>
    </source>
</evidence>
<reference evidence="3 4" key="1">
    <citation type="submission" date="2014-11" db="EMBL/GenBank/DDBJ databases">
        <authorList>
            <person name="Wibberg Daniel"/>
        </authorList>
    </citation>
    <scope>NUCLEOTIDE SEQUENCE [LARGE SCALE GENOMIC DNA]</scope>
    <source>
        <strain evidence="3">Rhizoctonia solani AG1-IB 7/3/14</strain>
    </source>
</reference>
<proteinExistence type="predicted"/>
<feature type="region of interest" description="Disordered" evidence="1">
    <location>
        <begin position="1"/>
        <end position="43"/>
    </location>
</feature>
<dbReference type="Pfam" id="PF09994">
    <property type="entry name" value="T6SS_Tle1-like_cat"/>
    <property type="match status" value="1"/>
</dbReference>
<accession>A0A0B7FBX1</accession>
<feature type="compositionally biased region" description="Basic and acidic residues" evidence="1">
    <location>
        <begin position="333"/>
        <end position="347"/>
    </location>
</feature>
<dbReference type="InterPro" id="IPR029058">
    <property type="entry name" value="AB_hydrolase_fold"/>
</dbReference>
<feature type="compositionally biased region" description="Basic and acidic residues" evidence="1">
    <location>
        <begin position="306"/>
        <end position="318"/>
    </location>
</feature>